<organism evidence="2 3">
    <name type="scientific">Liparis tanakae</name>
    <name type="common">Tanaka's snailfish</name>
    <dbReference type="NCBI Taxonomy" id="230148"/>
    <lineage>
        <taxon>Eukaryota</taxon>
        <taxon>Metazoa</taxon>
        <taxon>Chordata</taxon>
        <taxon>Craniata</taxon>
        <taxon>Vertebrata</taxon>
        <taxon>Euteleostomi</taxon>
        <taxon>Actinopterygii</taxon>
        <taxon>Neopterygii</taxon>
        <taxon>Teleostei</taxon>
        <taxon>Neoteleostei</taxon>
        <taxon>Acanthomorphata</taxon>
        <taxon>Eupercaria</taxon>
        <taxon>Perciformes</taxon>
        <taxon>Cottioidei</taxon>
        <taxon>Cottales</taxon>
        <taxon>Liparidae</taxon>
        <taxon>Liparis</taxon>
    </lineage>
</organism>
<dbReference type="EMBL" id="SRLO01000139">
    <property type="protein sequence ID" value="TNN72303.1"/>
    <property type="molecule type" value="Genomic_DNA"/>
</dbReference>
<evidence type="ECO:0000313" key="2">
    <source>
        <dbReference type="EMBL" id="TNN72303.1"/>
    </source>
</evidence>
<evidence type="ECO:0000313" key="3">
    <source>
        <dbReference type="Proteomes" id="UP000314294"/>
    </source>
</evidence>
<dbReference type="Proteomes" id="UP000314294">
    <property type="component" value="Unassembled WGS sequence"/>
</dbReference>
<dbReference type="AlphaFoldDB" id="A0A4Z2I4Z4"/>
<evidence type="ECO:0000256" key="1">
    <source>
        <dbReference type="SAM" id="MobiDB-lite"/>
    </source>
</evidence>
<gene>
    <name evidence="2" type="ORF">EYF80_017455</name>
</gene>
<protein>
    <submittedName>
        <fullName evidence="2">Uncharacterized protein</fullName>
    </submittedName>
</protein>
<comment type="caution">
    <text evidence="2">The sequence shown here is derived from an EMBL/GenBank/DDBJ whole genome shotgun (WGS) entry which is preliminary data.</text>
</comment>
<accession>A0A4Z2I4Z4</accession>
<sequence length="348" mass="38530">MTDRSQARWTGPATASSSKGLWGGFAKQLWVGGGGVSGKCAYDGIEWQRNRRDNCCRPAALHHSPSPTIELHITSSQQTASESTWRLYQDSLHWMGATWSYMKGVNGIRGLEKSETSSRGARQIMKSEKQNRTFPSVSIQLSHVEWQQRAILVLTRASREGVEYREIRRGSFQSATVPVFSVICAVELAETCKVCDCGTTSHLRKEERNRHFFFQTSKHVLMDSIVGERVWQPGLLLDYAPLTTQQPGKVKPYRVSQRSPCADDTCTPLPKKCHDVSDFVCSSDPPAGVCEDVHEPTTAITDGRRRAGVQPGRGRDAVPVKDRSAVFGDGGKKRSSKTLVGKRSSIFG</sequence>
<name>A0A4Z2I4Z4_9TELE</name>
<proteinExistence type="predicted"/>
<reference evidence="2 3" key="1">
    <citation type="submission" date="2019-03" db="EMBL/GenBank/DDBJ databases">
        <title>First draft genome of Liparis tanakae, snailfish: a comprehensive survey of snailfish specific genes.</title>
        <authorList>
            <person name="Kim W."/>
            <person name="Song I."/>
            <person name="Jeong J.-H."/>
            <person name="Kim D."/>
            <person name="Kim S."/>
            <person name="Ryu S."/>
            <person name="Song J.Y."/>
            <person name="Lee S.K."/>
        </authorList>
    </citation>
    <scope>NUCLEOTIDE SEQUENCE [LARGE SCALE GENOMIC DNA]</scope>
    <source>
        <tissue evidence="2">Muscle</tissue>
    </source>
</reference>
<keyword evidence="3" id="KW-1185">Reference proteome</keyword>
<feature type="region of interest" description="Disordered" evidence="1">
    <location>
        <begin position="326"/>
        <end position="348"/>
    </location>
</feature>